<dbReference type="SUPFAM" id="SSF55874">
    <property type="entry name" value="ATPase domain of HSP90 chaperone/DNA topoisomerase II/histidine kinase"/>
    <property type="match status" value="1"/>
</dbReference>
<comment type="caution">
    <text evidence="1">The sequence shown here is derived from an EMBL/GenBank/DDBJ whole genome shotgun (WGS) entry which is preliminary data.</text>
</comment>
<sequence>KQQGGTGLGLYMSKIIIETNMGGNLIVRNIDGGAEFLIRLRSYTCSGDIK</sequence>
<feature type="non-terminal residue" evidence="1">
    <location>
        <position position="1"/>
    </location>
</feature>
<organism evidence="1 2">
    <name type="scientific">Candidatus Magnetobacterium bavaricum</name>
    <dbReference type="NCBI Taxonomy" id="29290"/>
    <lineage>
        <taxon>Bacteria</taxon>
        <taxon>Pseudomonadati</taxon>
        <taxon>Nitrospirota</taxon>
        <taxon>Thermodesulfovibrionia</taxon>
        <taxon>Thermodesulfovibrionales</taxon>
        <taxon>Candidatus Magnetobacteriaceae</taxon>
        <taxon>Candidatus Magnetobacterium</taxon>
    </lineage>
</organism>
<dbReference type="InterPro" id="IPR036890">
    <property type="entry name" value="HATPase_C_sf"/>
</dbReference>
<evidence type="ECO:0000313" key="1">
    <source>
        <dbReference type="EMBL" id="KJU84767.1"/>
    </source>
</evidence>
<dbReference type="Gene3D" id="3.30.565.10">
    <property type="entry name" value="Histidine kinase-like ATPase, C-terminal domain"/>
    <property type="match status" value="1"/>
</dbReference>
<protein>
    <recommendedName>
        <fullName evidence="3">ATP-binding region, ATPase-like domain protein</fullName>
    </recommendedName>
</protein>
<gene>
    <name evidence="1" type="ORF">MBAV_003039</name>
</gene>
<dbReference type="AlphaFoldDB" id="A0A0F3GSH8"/>
<evidence type="ECO:0000313" key="2">
    <source>
        <dbReference type="Proteomes" id="UP000033423"/>
    </source>
</evidence>
<accession>A0A0F3GSH8</accession>
<name>A0A0F3GSH8_9BACT</name>
<evidence type="ECO:0008006" key="3">
    <source>
        <dbReference type="Google" id="ProtNLM"/>
    </source>
</evidence>
<dbReference type="Proteomes" id="UP000033423">
    <property type="component" value="Unassembled WGS sequence"/>
</dbReference>
<reference evidence="1 2" key="1">
    <citation type="submission" date="2015-02" db="EMBL/GenBank/DDBJ databases">
        <title>Single-cell genomics of uncultivated deep-branching MTB reveals a conserved set of magnetosome genes.</title>
        <authorList>
            <person name="Kolinko S."/>
            <person name="Richter M."/>
            <person name="Glockner F.O."/>
            <person name="Brachmann A."/>
            <person name="Schuler D."/>
        </authorList>
    </citation>
    <scope>NUCLEOTIDE SEQUENCE [LARGE SCALE GENOMIC DNA]</scope>
    <source>
        <strain evidence="1">TM-1</strain>
    </source>
</reference>
<keyword evidence="2" id="KW-1185">Reference proteome</keyword>
<proteinExistence type="predicted"/>
<dbReference type="EMBL" id="LACI01001299">
    <property type="protein sequence ID" value="KJU84767.1"/>
    <property type="molecule type" value="Genomic_DNA"/>
</dbReference>